<comment type="catalytic activity">
    <reaction evidence="4 5">
        <text>dUTP + H2O = dUMP + diphosphate + H(+)</text>
        <dbReference type="Rhea" id="RHEA:10248"/>
        <dbReference type="ChEBI" id="CHEBI:15377"/>
        <dbReference type="ChEBI" id="CHEBI:15378"/>
        <dbReference type="ChEBI" id="CHEBI:33019"/>
        <dbReference type="ChEBI" id="CHEBI:61555"/>
        <dbReference type="ChEBI" id="CHEBI:246422"/>
        <dbReference type="EC" id="3.6.1.23"/>
    </reaction>
</comment>
<keyword evidence="8" id="KW-1185">Reference proteome</keyword>
<accession>A0A845L6Y3</accession>
<sequence length="166" mass="18358">MNVEIIRLHPEAIFPKQQTEYASGFDLHALGVFPLDEIDCIEKNLGYQEFWVEPGERVLVRTGIGIQLPVGVEAQIRPRSGLALKEGITVLNSPGTIDADYAGELRVILINFGEEQFRILQGDRIAQMVFQPVLFGVDYSDSVDLRKTKRGSGGFGHTGTEGRKTA</sequence>
<dbReference type="GO" id="GO:0046081">
    <property type="term" value="P:dUTP catabolic process"/>
    <property type="evidence" value="ECO:0007669"/>
    <property type="project" value="InterPro"/>
</dbReference>
<dbReference type="InterPro" id="IPR033704">
    <property type="entry name" value="dUTPase_trimeric"/>
</dbReference>
<reference evidence="7 8" key="1">
    <citation type="submission" date="2020-01" db="EMBL/GenBank/DDBJ databases">
        <title>Whole-genome sequence of Heliobacterium undosum DSM 13378.</title>
        <authorList>
            <person name="Kyndt J.A."/>
            <person name="Meyer T.E."/>
        </authorList>
    </citation>
    <scope>NUCLEOTIDE SEQUENCE [LARGE SCALE GENOMIC DNA]</scope>
    <source>
        <strain evidence="7 8">DSM 13378</strain>
    </source>
</reference>
<comment type="pathway">
    <text evidence="5">Pyrimidine metabolism; dUMP biosynthesis; dUMP from dCTP (dUTP route): step 2/2.</text>
</comment>
<protein>
    <recommendedName>
        <fullName evidence="5">Deoxyuridine 5'-triphosphate nucleotidohydrolase</fullName>
        <shortName evidence="5">dUTPase</shortName>
        <ecNumber evidence="5">3.6.1.23</ecNumber>
    </recommendedName>
    <alternativeName>
        <fullName evidence="5">dUTP pyrophosphatase</fullName>
    </alternativeName>
</protein>
<dbReference type="GO" id="GO:0004170">
    <property type="term" value="F:dUTP diphosphatase activity"/>
    <property type="evidence" value="ECO:0007669"/>
    <property type="project" value="UniProtKB-UniRule"/>
</dbReference>
<keyword evidence="2 5" id="KW-0378">Hydrolase</keyword>
<gene>
    <name evidence="5" type="primary">dut</name>
    <name evidence="7" type="ORF">GTO91_02870</name>
</gene>
<name>A0A845L6Y3_9FIRM</name>
<proteinExistence type="inferred from homology"/>
<keyword evidence="5" id="KW-0460">Magnesium</keyword>
<dbReference type="Proteomes" id="UP000463470">
    <property type="component" value="Unassembled WGS sequence"/>
</dbReference>
<dbReference type="UniPathway" id="UPA00610">
    <property type="reaction ID" value="UER00666"/>
</dbReference>
<dbReference type="HAMAP" id="MF_00116">
    <property type="entry name" value="dUTPase_bact"/>
    <property type="match status" value="1"/>
</dbReference>
<dbReference type="InterPro" id="IPR029054">
    <property type="entry name" value="dUTPase-like"/>
</dbReference>
<dbReference type="AlphaFoldDB" id="A0A845L6Y3"/>
<evidence type="ECO:0000313" key="8">
    <source>
        <dbReference type="Proteomes" id="UP000463470"/>
    </source>
</evidence>
<comment type="caution">
    <text evidence="7">The sequence shown here is derived from an EMBL/GenBank/DDBJ whole genome shotgun (WGS) entry which is preliminary data.</text>
</comment>
<dbReference type="NCBIfam" id="TIGR00576">
    <property type="entry name" value="dut"/>
    <property type="match status" value="1"/>
</dbReference>
<comment type="caution">
    <text evidence="5">Lacks conserved residue(s) required for the propagation of feature annotation.</text>
</comment>
<comment type="function">
    <text evidence="5">This enzyme is involved in nucleotide metabolism: it produces dUMP, the immediate precursor of thymidine nucleotides and it decreases the intracellular concentration of dUTP so that uracil cannot be incorporated into DNA.</text>
</comment>
<evidence type="ECO:0000256" key="1">
    <source>
        <dbReference type="ARBA" id="ARBA00006581"/>
    </source>
</evidence>
<dbReference type="Pfam" id="PF00692">
    <property type="entry name" value="dUTPase"/>
    <property type="match status" value="1"/>
</dbReference>
<evidence type="ECO:0000313" key="7">
    <source>
        <dbReference type="EMBL" id="MZP28661.1"/>
    </source>
</evidence>
<evidence type="ECO:0000256" key="4">
    <source>
        <dbReference type="ARBA" id="ARBA00047686"/>
    </source>
</evidence>
<feature type="binding site" evidence="5">
    <location>
        <begin position="79"/>
        <end position="81"/>
    </location>
    <ligand>
        <name>substrate</name>
    </ligand>
</feature>
<dbReference type="EC" id="3.6.1.23" evidence="5"/>
<feature type="domain" description="dUTPase-like" evidence="6">
    <location>
        <begin position="48"/>
        <end position="159"/>
    </location>
</feature>
<comment type="similarity">
    <text evidence="1 5">Belongs to the dUTPase family.</text>
</comment>
<comment type="cofactor">
    <cofactor evidence="5">
        <name>Mg(2+)</name>
        <dbReference type="ChEBI" id="CHEBI:18420"/>
    </cofactor>
</comment>
<dbReference type="RefSeq" id="WP_161254568.1">
    <property type="nucleotide sequence ID" value="NZ_WXEY01000002.1"/>
</dbReference>
<dbReference type="OrthoDB" id="9809956at2"/>
<dbReference type="InterPro" id="IPR008181">
    <property type="entry name" value="dUTPase"/>
</dbReference>
<organism evidence="7 8">
    <name type="scientific">Heliomicrobium undosum</name>
    <dbReference type="NCBI Taxonomy" id="121734"/>
    <lineage>
        <taxon>Bacteria</taxon>
        <taxon>Bacillati</taxon>
        <taxon>Bacillota</taxon>
        <taxon>Clostridia</taxon>
        <taxon>Eubacteriales</taxon>
        <taxon>Heliobacteriaceae</taxon>
        <taxon>Heliomicrobium</taxon>
    </lineage>
</organism>
<dbReference type="PANTHER" id="PTHR11241:SF0">
    <property type="entry name" value="DEOXYURIDINE 5'-TRIPHOSPHATE NUCLEOTIDOHYDROLASE"/>
    <property type="match status" value="1"/>
</dbReference>
<evidence type="ECO:0000256" key="3">
    <source>
        <dbReference type="ARBA" id="ARBA00023080"/>
    </source>
</evidence>
<dbReference type="GO" id="GO:0006226">
    <property type="term" value="P:dUMP biosynthetic process"/>
    <property type="evidence" value="ECO:0007669"/>
    <property type="project" value="UniProtKB-UniRule"/>
</dbReference>
<evidence type="ECO:0000256" key="5">
    <source>
        <dbReference type="HAMAP-Rule" id="MF_00116"/>
    </source>
</evidence>
<dbReference type="PANTHER" id="PTHR11241">
    <property type="entry name" value="DEOXYURIDINE 5'-TRIPHOSPHATE NUCLEOTIDOHYDROLASE"/>
    <property type="match status" value="1"/>
</dbReference>
<dbReference type="Gene3D" id="2.70.40.10">
    <property type="match status" value="1"/>
</dbReference>
<feature type="binding site" evidence="5">
    <location>
        <position position="92"/>
    </location>
    <ligand>
        <name>substrate</name>
    </ligand>
</feature>
<dbReference type="GO" id="GO:0000287">
    <property type="term" value="F:magnesium ion binding"/>
    <property type="evidence" value="ECO:0007669"/>
    <property type="project" value="UniProtKB-UniRule"/>
</dbReference>
<evidence type="ECO:0000256" key="2">
    <source>
        <dbReference type="ARBA" id="ARBA00022801"/>
    </source>
</evidence>
<feature type="binding site" evidence="5">
    <location>
        <begin position="96"/>
        <end position="98"/>
    </location>
    <ligand>
        <name>substrate</name>
    </ligand>
</feature>
<keyword evidence="3 5" id="KW-0546">Nucleotide metabolism</keyword>
<keyword evidence="5" id="KW-0479">Metal-binding</keyword>
<dbReference type="NCBIfam" id="NF001862">
    <property type="entry name" value="PRK00601.1"/>
    <property type="match status" value="1"/>
</dbReference>
<dbReference type="EMBL" id="WXEY01000002">
    <property type="protein sequence ID" value="MZP28661.1"/>
    <property type="molecule type" value="Genomic_DNA"/>
</dbReference>
<dbReference type="SUPFAM" id="SSF51283">
    <property type="entry name" value="dUTPase-like"/>
    <property type="match status" value="1"/>
</dbReference>
<dbReference type="CDD" id="cd07557">
    <property type="entry name" value="trimeric_dUTPase"/>
    <property type="match status" value="1"/>
</dbReference>
<evidence type="ECO:0000259" key="6">
    <source>
        <dbReference type="Pfam" id="PF00692"/>
    </source>
</evidence>
<dbReference type="InterPro" id="IPR036157">
    <property type="entry name" value="dUTPase-like_sf"/>
</dbReference>